<protein>
    <recommendedName>
        <fullName evidence="2">Glycosyl transferase family 1 domain-containing protein</fullName>
    </recommendedName>
</protein>
<evidence type="ECO:0008006" key="2">
    <source>
        <dbReference type="Google" id="ProtNLM"/>
    </source>
</evidence>
<accession>A0A6C0D6R3</accession>
<sequence length="299" mass="34997">MELKFLRVGTAHSKNIRGFELLAKEVNATLEVADHIENINANAYDLVWIPQGFYHSLQLPNVKHILYGPHNFLFPNEPWIYKIEPVFDRSIYTSLSLWVQNLYSSVGTICMPVKPLAFPVDIEKFKPNNSEKTYDCFVYFKSRSKQHLQYIENILVSLNYNYKVLTYGNYKEEEYIDILNKSTFGIWLGAHESQGFALEECLSMNVPLIVCNVKSLNDEINGEGNHSYMEYKDKYNMNATSCPYFDERCGSILYDLNDLPNNVEMMKHNYMSYQPRNYILENLSPKVCYERIIRSFNEL</sequence>
<proteinExistence type="predicted"/>
<evidence type="ECO:0000313" key="1">
    <source>
        <dbReference type="EMBL" id="QHT12458.1"/>
    </source>
</evidence>
<dbReference type="AlphaFoldDB" id="A0A6C0D6R3"/>
<reference evidence="1" key="1">
    <citation type="journal article" date="2020" name="Nature">
        <title>Giant virus diversity and host interactions through global metagenomics.</title>
        <authorList>
            <person name="Schulz F."/>
            <person name="Roux S."/>
            <person name="Paez-Espino D."/>
            <person name="Jungbluth S."/>
            <person name="Walsh D.A."/>
            <person name="Denef V.J."/>
            <person name="McMahon K.D."/>
            <person name="Konstantinidis K.T."/>
            <person name="Eloe-Fadrosh E.A."/>
            <person name="Kyrpides N.C."/>
            <person name="Woyke T."/>
        </authorList>
    </citation>
    <scope>NUCLEOTIDE SEQUENCE</scope>
    <source>
        <strain evidence="1">GVMAG-M-3300023174-129</strain>
    </source>
</reference>
<dbReference type="EMBL" id="MN739545">
    <property type="protein sequence ID" value="QHT12458.1"/>
    <property type="molecule type" value="Genomic_DNA"/>
</dbReference>
<name>A0A6C0D6R3_9ZZZZ</name>
<dbReference type="SUPFAM" id="SSF53756">
    <property type="entry name" value="UDP-Glycosyltransferase/glycogen phosphorylase"/>
    <property type="match status" value="1"/>
</dbReference>
<dbReference type="Gene3D" id="3.40.50.2000">
    <property type="entry name" value="Glycogen Phosphorylase B"/>
    <property type="match status" value="1"/>
</dbReference>
<organism evidence="1">
    <name type="scientific">viral metagenome</name>
    <dbReference type="NCBI Taxonomy" id="1070528"/>
    <lineage>
        <taxon>unclassified sequences</taxon>
        <taxon>metagenomes</taxon>
        <taxon>organismal metagenomes</taxon>
    </lineage>
</organism>